<keyword evidence="4" id="KW-1185">Reference proteome</keyword>
<name>A0ABT7UC45_9FIRM</name>
<reference evidence="4" key="1">
    <citation type="submission" date="2023-06" db="EMBL/GenBank/DDBJ databases">
        <title>Identification and characterization of horizontal gene transfer across gut microbiota members of farm animals based on homology search.</title>
        <authorList>
            <person name="Zeman M."/>
            <person name="Kubasova T."/>
            <person name="Jahodarova E."/>
            <person name="Nykrynova M."/>
            <person name="Rychlik I."/>
        </authorList>
    </citation>
    <scope>NUCLEOTIDE SEQUENCE [LARGE SCALE GENOMIC DNA]</scope>
    <source>
        <strain evidence="4">ET39</strain>
    </source>
</reference>
<keyword evidence="2" id="KW-0812">Transmembrane</keyword>
<dbReference type="Proteomes" id="UP001529340">
    <property type="component" value="Unassembled WGS sequence"/>
</dbReference>
<dbReference type="EMBL" id="JAUDCG010000021">
    <property type="protein sequence ID" value="MDM8157189.1"/>
    <property type="molecule type" value="Genomic_DNA"/>
</dbReference>
<evidence type="ECO:0008006" key="5">
    <source>
        <dbReference type="Google" id="ProtNLM"/>
    </source>
</evidence>
<feature type="transmembrane region" description="Helical" evidence="2">
    <location>
        <begin position="414"/>
        <end position="433"/>
    </location>
</feature>
<organism evidence="3 4">
    <name type="scientific">Amedibacillus dolichus</name>
    <dbReference type="NCBI Taxonomy" id="31971"/>
    <lineage>
        <taxon>Bacteria</taxon>
        <taxon>Bacillati</taxon>
        <taxon>Bacillota</taxon>
        <taxon>Erysipelotrichia</taxon>
        <taxon>Erysipelotrichales</taxon>
        <taxon>Erysipelotrichaceae</taxon>
        <taxon>Amedibacillus</taxon>
    </lineage>
</organism>
<proteinExistence type="predicted"/>
<evidence type="ECO:0000256" key="1">
    <source>
        <dbReference type="SAM" id="MobiDB-lite"/>
    </source>
</evidence>
<sequence>MKKVGGTNTEWPIAMATEMLQTGNGEDKYMVMFSDLYSYIYRGQLTLNGTTYDNVPLSKRLGTWDQGSMSMGTKYDTFADAYANRAEGDETADGFFRDSSWESYWTTYQNLDSAPENTIKNDYQVDSHTFSGFEKSLCLTYDRLVEASANANVILINNCFYTGDSPSAQSMVQEMLTQLTETTNTKTYVYQTDSADEALSGDVADGIFAGLREDLIQLVDAGSSVVDEIGQGEDDAGNAYDFDFVNDIDQMTMTRGLDVNGDPIVLAKTQIDETTGGFGEQLAEGSYEFVLHYYANGQDGTSNECFVWDINVPVTKDAPVKLTYHVVLTDPCTQPGTYSNLYTNLQAVLYPVDSNGTSGESELFERASVSYTVANTEESQEPSDPQQPDVPQQPEEPNESADGDSTNTAAVNVMAGWGMAAVLSGAILCVIHYKRRLHR</sequence>
<keyword evidence="2" id="KW-1133">Transmembrane helix</keyword>
<evidence type="ECO:0000256" key="2">
    <source>
        <dbReference type="SAM" id="Phobius"/>
    </source>
</evidence>
<protein>
    <recommendedName>
        <fullName evidence="5">DUF5057 domain-containing protein</fullName>
    </recommendedName>
</protein>
<feature type="region of interest" description="Disordered" evidence="1">
    <location>
        <begin position="373"/>
        <end position="406"/>
    </location>
</feature>
<dbReference type="RefSeq" id="WP_289607652.1">
    <property type="nucleotide sequence ID" value="NZ_JAUDCG010000021.1"/>
</dbReference>
<accession>A0ABT7UC45</accession>
<evidence type="ECO:0000313" key="3">
    <source>
        <dbReference type="EMBL" id="MDM8157189.1"/>
    </source>
</evidence>
<keyword evidence="2" id="KW-0472">Membrane</keyword>
<comment type="caution">
    <text evidence="3">The sequence shown here is derived from an EMBL/GenBank/DDBJ whole genome shotgun (WGS) entry which is preliminary data.</text>
</comment>
<feature type="compositionally biased region" description="Low complexity" evidence="1">
    <location>
        <begin position="382"/>
        <end position="395"/>
    </location>
</feature>
<gene>
    <name evidence="3" type="ORF">QUV96_05985</name>
</gene>
<evidence type="ECO:0000313" key="4">
    <source>
        <dbReference type="Proteomes" id="UP001529340"/>
    </source>
</evidence>
<reference evidence="3 4" key="2">
    <citation type="submission" date="2023-06" db="EMBL/GenBank/DDBJ databases">
        <title>Identification and characterization of horizontal gene transfer across gut microbiota members of farm animals based on homology search.</title>
        <authorList>
            <person name="Schwarzerova J."/>
            <person name="Nykrynova M."/>
            <person name="Jureckova K."/>
            <person name="Cejkova D."/>
            <person name="Rychlik I."/>
        </authorList>
    </citation>
    <scope>NUCLEOTIDE SEQUENCE [LARGE SCALE GENOMIC DNA]</scope>
    <source>
        <strain evidence="3 4">ET39</strain>
    </source>
</reference>